<dbReference type="PANTHER" id="PTHR34819">
    <property type="entry name" value="LARGE CYSTEINE-RICH PERIPLASMIC PROTEIN OMCB"/>
    <property type="match status" value="1"/>
</dbReference>
<dbReference type="RefSeq" id="WP_071506460.1">
    <property type="nucleotide sequence ID" value="NZ_MORL01000032.1"/>
</dbReference>
<proteinExistence type="predicted"/>
<dbReference type="Pfam" id="PF01345">
    <property type="entry name" value="DUF11"/>
    <property type="match status" value="2"/>
</dbReference>
<dbReference type="InterPro" id="IPR047589">
    <property type="entry name" value="DUF11_rpt"/>
</dbReference>
<keyword evidence="4" id="KW-1185">Reference proteome</keyword>
<dbReference type="InterPro" id="IPR013783">
    <property type="entry name" value="Ig-like_fold"/>
</dbReference>
<dbReference type="Gene3D" id="3.40.50.1110">
    <property type="entry name" value="SGNH hydrolase"/>
    <property type="match status" value="1"/>
</dbReference>
<dbReference type="InterPro" id="IPR051172">
    <property type="entry name" value="Chlamydia_OmcB"/>
</dbReference>
<sequence length="912" mass="96087">MQRLTSIWFCFIVLFAWQPIFAQIHLTYPTERMVVQRNNNNQATVQVAGSFNQQLDQITFDVINRISGATSSNVLLLNNPANGQFTSTMTLAGGWWQIIVKGIRNNTVVARDTLQRFGVGEVLAIMGHSDAQGSTCIDNTSGSTDNACPTLSGASDDRVSCIRLNDNNNSADFSSASLSNYENTADPAYLPGPGNFAHLDTYVGMAPFARFAWFWGYLGDLLVQQLGVPVLFFNGGFGGSNMEHNYKAAYDIPFTHGFVRYDLRMPYANMRSIMNLYTPTTGIRGVLLLHGENDRGNDVTSPTLQTYYKGVIDKVRSEFNMPSLAWSVAVSDYAAGFYPYIRDAQLSVIQTANYNVYRGPDLGAINSQQDRPDGIHYSPTGQQKVALAWASALLSGNFFTTSTPYTAQQQPLTSIACATGNQLVLYQSTAYARYVWDNGPNTQSIMAGPGTYSLRVQNSQNRYFFPPAVVVPANVAVSTPAITPTSATLCATPSVTLTSGNSTNNAWSTGAATQSIVVTAAGTYSLQAVNPVYGCLSAPATATISAGSAPAIAISPANATLTSGQSLILNAVGCNGGQLRWSTGSTVAAIAVSPTSTTGYSVSCSVGTCTSSASTTVFVPVSSTLPYADLSLKMAVSNRTPQIGDAVTFTLSVKNSGPGSATTVSFENRLPPNLSFVSSSSLTHANGIVSGTITNLAAGSTATRTFLAQPLAPGTYQNAAEIMTSTNPDLNSQPGTGTADGQDDAASVDFRTRVNDGAGVYVSPNPNQVPLPGVQPNQPVNGTDVADLSLWIVSDKRITQVGQTVSLTVTVLNGGGATATNVSVGSEFPAGLQFFSSPSILTYQNGLLSASLPAIPAGQRASFSLTVFVTATGQQVYKAQVMTASPADPDSKPANGSFNGEDDTASLDIRVY</sequence>
<protein>
    <recommendedName>
        <fullName evidence="2">DUF11 domain-containing protein</fullName>
    </recommendedName>
</protein>
<organism evidence="3 4">
    <name type="scientific">Arsenicibacter rosenii</name>
    <dbReference type="NCBI Taxonomy" id="1750698"/>
    <lineage>
        <taxon>Bacteria</taxon>
        <taxon>Pseudomonadati</taxon>
        <taxon>Bacteroidota</taxon>
        <taxon>Cytophagia</taxon>
        <taxon>Cytophagales</taxon>
        <taxon>Spirosomataceae</taxon>
        <taxon>Arsenicibacter</taxon>
    </lineage>
</organism>
<dbReference type="GO" id="GO:0016788">
    <property type="term" value="F:hydrolase activity, acting on ester bonds"/>
    <property type="evidence" value="ECO:0007669"/>
    <property type="project" value="UniProtKB-ARBA"/>
</dbReference>
<feature type="domain" description="DUF11" evidence="2">
    <location>
        <begin position="629"/>
        <end position="734"/>
    </location>
</feature>
<evidence type="ECO:0000313" key="3">
    <source>
        <dbReference type="EMBL" id="OIN55906.1"/>
    </source>
</evidence>
<feature type="domain" description="DUF11" evidence="2">
    <location>
        <begin position="787"/>
        <end position="892"/>
    </location>
</feature>
<evidence type="ECO:0000313" key="4">
    <source>
        <dbReference type="Proteomes" id="UP000181790"/>
    </source>
</evidence>
<dbReference type="NCBIfam" id="TIGR01451">
    <property type="entry name" value="B_ant_repeat"/>
    <property type="match status" value="2"/>
</dbReference>
<dbReference type="AlphaFoldDB" id="A0A1S2VCF1"/>
<reference evidence="3 4" key="1">
    <citation type="submission" date="2016-10" db="EMBL/GenBank/DDBJ databases">
        <title>Arsenicibacter rosenii gen. nov., sp. nov., an efficient arsenic-methylating bacterium isolated from an arsenic-contaminated paddy soil.</title>
        <authorList>
            <person name="Huang K."/>
        </authorList>
    </citation>
    <scope>NUCLEOTIDE SEQUENCE [LARGE SCALE GENOMIC DNA]</scope>
    <source>
        <strain evidence="3 4">SM-1</strain>
    </source>
</reference>
<gene>
    <name evidence="3" type="ORF">BLX24_27535</name>
</gene>
<name>A0A1S2VCF1_9BACT</name>
<dbReference type="OrthoDB" id="1488710at2"/>
<evidence type="ECO:0000256" key="1">
    <source>
        <dbReference type="SAM" id="MobiDB-lite"/>
    </source>
</evidence>
<accession>A0A1S2VCF1</accession>
<dbReference type="InterPro" id="IPR001434">
    <property type="entry name" value="OmcB-like_DUF11"/>
</dbReference>
<comment type="caution">
    <text evidence="3">The sequence shown here is derived from an EMBL/GenBank/DDBJ whole genome shotgun (WGS) entry which is preliminary data.</text>
</comment>
<evidence type="ECO:0000259" key="2">
    <source>
        <dbReference type="Pfam" id="PF01345"/>
    </source>
</evidence>
<dbReference type="Proteomes" id="UP000181790">
    <property type="component" value="Unassembled WGS sequence"/>
</dbReference>
<dbReference type="InterPro" id="IPR036514">
    <property type="entry name" value="SGNH_hydro_sf"/>
</dbReference>
<dbReference type="EMBL" id="MORL01000032">
    <property type="protein sequence ID" value="OIN55906.1"/>
    <property type="molecule type" value="Genomic_DNA"/>
</dbReference>
<dbReference type="Gene3D" id="2.60.40.10">
    <property type="entry name" value="Immunoglobulins"/>
    <property type="match status" value="2"/>
</dbReference>
<feature type="region of interest" description="Disordered" evidence="1">
    <location>
        <begin position="883"/>
        <end position="912"/>
    </location>
</feature>
<dbReference type="SUPFAM" id="SSF52266">
    <property type="entry name" value="SGNH hydrolase"/>
    <property type="match status" value="1"/>
</dbReference>